<evidence type="ECO:0000256" key="10">
    <source>
        <dbReference type="ARBA" id="ARBA00022782"/>
    </source>
</evidence>
<dbReference type="FunFam" id="3.30.60.20:FF:000024">
    <property type="entry name" value="Protein kinase C epsilon"/>
    <property type="match status" value="1"/>
</dbReference>
<dbReference type="InterPro" id="IPR020454">
    <property type="entry name" value="DAG/PE-bd"/>
</dbReference>
<dbReference type="PROSITE" id="PS00107">
    <property type="entry name" value="PROTEIN_KINASE_ATP"/>
    <property type="match status" value="1"/>
</dbReference>
<keyword evidence="5" id="KW-0479">Metal-binding</keyword>
<reference evidence="23" key="1">
    <citation type="journal article" date="2016" name="Nat. Commun.">
        <title>The channel catfish genome sequence provides insights into the evolution of scale formation in teleosts.</title>
        <authorList>
            <person name="Liu Z."/>
            <person name="Liu S."/>
            <person name="Yao J."/>
            <person name="Bao L."/>
            <person name="Zhang J."/>
            <person name="Li Y."/>
            <person name="Jiang C."/>
            <person name="Sun L."/>
            <person name="Wang R."/>
            <person name="Zhang Y."/>
            <person name="Zhou T."/>
            <person name="Zeng Q."/>
            <person name="Fu Q."/>
            <person name="Gao S."/>
            <person name="Li N."/>
            <person name="Koren S."/>
            <person name="Jiang Y."/>
            <person name="Zimin A."/>
            <person name="Xu P."/>
            <person name="Phillippy A.M."/>
            <person name="Geng X."/>
            <person name="Song L."/>
            <person name="Sun F."/>
            <person name="Li C."/>
            <person name="Wang X."/>
            <person name="Chen A."/>
            <person name="Jin Y."/>
            <person name="Yuan Z."/>
            <person name="Yang Y."/>
            <person name="Tan S."/>
            <person name="Peatman E."/>
            <person name="Lu J."/>
            <person name="Qin Z."/>
            <person name="Dunham R."/>
            <person name="Li Z."/>
            <person name="Sonstegard T."/>
            <person name="Feng J."/>
            <person name="Danzmann R.G."/>
            <person name="Schroeder S."/>
            <person name="Scheffler B."/>
            <person name="Duke M.V."/>
            <person name="Ballard L."/>
            <person name="Kucuktas H."/>
            <person name="Kaltenboeck L."/>
            <person name="Liu H."/>
            <person name="Armbruster J."/>
            <person name="Xie Y."/>
            <person name="Kirby M.L."/>
            <person name="Tian Y."/>
            <person name="Flanagan M.E."/>
            <person name="Mu W."/>
            <person name="Waldbieser G.C."/>
        </authorList>
    </citation>
    <scope>NUCLEOTIDE SEQUENCE [LARGE SCALE GENOMIC DNA]</scope>
    <source>
        <strain evidence="23">SDA103</strain>
    </source>
</reference>
<evidence type="ECO:0000256" key="12">
    <source>
        <dbReference type="ARBA" id="ARBA00022840"/>
    </source>
</evidence>
<keyword evidence="11" id="KW-0862">Zinc</keyword>
<dbReference type="GO" id="GO:0008270">
    <property type="term" value="F:zinc ion binding"/>
    <property type="evidence" value="ECO:0007669"/>
    <property type="project" value="UniProtKB-KW"/>
</dbReference>
<feature type="compositionally biased region" description="Basic and acidic residues" evidence="19">
    <location>
        <begin position="274"/>
        <end position="285"/>
    </location>
</feature>
<gene>
    <name evidence="24" type="primary">prkceb</name>
</gene>
<dbReference type="GeneID" id="108263296"/>
<feature type="domain" description="Phorbol-ester/DAG-type" evidence="21">
    <location>
        <begin position="131"/>
        <end position="181"/>
    </location>
</feature>
<evidence type="ECO:0000256" key="3">
    <source>
        <dbReference type="ARBA" id="ARBA00022553"/>
    </source>
</evidence>
<name>A0A979E726_ICTPU</name>
<evidence type="ECO:0000256" key="11">
    <source>
        <dbReference type="ARBA" id="ARBA00022833"/>
    </source>
</evidence>
<keyword evidence="12 15" id="KW-0067">ATP-binding</keyword>
<keyword evidence="23" id="KW-1185">Reference proteome</keyword>
<dbReference type="InterPro" id="IPR014376">
    <property type="entry name" value="Prot_kin_PKC_delta"/>
</dbReference>
<dbReference type="PROSITE" id="PS00479">
    <property type="entry name" value="ZF_DAG_PE_1"/>
    <property type="match status" value="1"/>
</dbReference>
<dbReference type="GO" id="GO:0005524">
    <property type="term" value="F:ATP binding"/>
    <property type="evidence" value="ECO:0007669"/>
    <property type="project" value="UniProtKB-UniRule"/>
</dbReference>
<feature type="compositionally biased region" description="Basic and acidic residues" evidence="19">
    <location>
        <begin position="255"/>
        <end position="265"/>
    </location>
</feature>
<dbReference type="GO" id="GO:0004697">
    <property type="term" value="F:diacylglycerol-dependent serine/threonine kinase activity"/>
    <property type="evidence" value="ECO:0007669"/>
    <property type="project" value="UniProtKB-EC"/>
</dbReference>
<comment type="catalytic activity">
    <reaction evidence="13 15">
        <text>L-threonyl-[protein] + ATP = O-phospho-L-threonyl-[protein] + ADP + H(+)</text>
        <dbReference type="Rhea" id="RHEA:46608"/>
        <dbReference type="Rhea" id="RHEA-COMP:11060"/>
        <dbReference type="Rhea" id="RHEA-COMP:11605"/>
        <dbReference type="ChEBI" id="CHEBI:15378"/>
        <dbReference type="ChEBI" id="CHEBI:30013"/>
        <dbReference type="ChEBI" id="CHEBI:30616"/>
        <dbReference type="ChEBI" id="CHEBI:61977"/>
        <dbReference type="ChEBI" id="CHEBI:456216"/>
        <dbReference type="EC" id="2.7.11.13"/>
    </reaction>
</comment>
<reference evidence="24" key="2">
    <citation type="submission" date="2025-08" db="UniProtKB">
        <authorList>
            <consortium name="RefSeq"/>
        </authorList>
    </citation>
    <scope>IDENTIFICATION</scope>
    <source>
        <tissue evidence="24">Blood</tissue>
    </source>
</reference>
<evidence type="ECO:0000256" key="13">
    <source>
        <dbReference type="ARBA" id="ARBA00047272"/>
    </source>
</evidence>
<evidence type="ECO:0000259" key="21">
    <source>
        <dbReference type="PROSITE" id="PS50081"/>
    </source>
</evidence>
<evidence type="ECO:0000256" key="9">
    <source>
        <dbReference type="ARBA" id="ARBA00022777"/>
    </source>
</evidence>
<dbReference type="InterPro" id="IPR017441">
    <property type="entry name" value="Protein_kinase_ATP_BS"/>
</dbReference>
<dbReference type="SUPFAM" id="SSF56112">
    <property type="entry name" value="Protein kinase-like (PK-like)"/>
    <property type="match status" value="1"/>
</dbReference>
<comment type="catalytic activity">
    <reaction evidence="14">
        <text>L-seryl-[protein] + ATP = O-phospho-L-seryl-[protein] + ADP + H(+)</text>
        <dbReference type="Rhea" id="RHEA:17989"/>
        <dbReference type="Rhea" id="RHEA-COMP:9863"/>
        <dbReference type="Rhea" id="RHEA-COMP:11604"/>
        <dbReference type="ChEBI" id="CHEBI:15378"/>
        <dbReference type="ChEBI" id="CHEBI:29999"/>
        <dbReference type="ChEBI" id="CHEBI:30616"/>
        <dbReference type="ChEBI" id="CHEBI:83421"/>
        <dbReference type="ChEBI" id="CHEBI:456216"/>
        <dbReference type="EC" id="2.7.11.13"/>
    </reaction>
</comment>
<evidence type="ECO:0000259" key="22">
    <source>
        <dbReference type="PROSITE" id="PS51285"/>
    </source>
</evidence>
<keyword evidence="9 15" id="KW-0418">Kinase</keyword>
<sequence length="628" mass="71722">MKQIDLEPEGKVYVIIDLTGSSSEAGSFENEERVFRERMRPRKRQGAVRRRVHQVNGHKFMATYLRQPTYCSHCREFIWGVLGKQGYQCQVCTCVVHKRCHELIITKCAGLKKQEDTAEEVGSQRFSVNMPHKFSIHNYKVPTFCDHCGSLLWGLMRQGLQCKVCKMNVHRRCESNVAPNCGVNARGIAKVLSDLGVTPDKISSSVQRRKKISQGAEPQPLPISPQTEEDRSKSAPTSPCDQDIKDLENIRKALSFDHRGEELKPKPASSPSESRSEEDGRENGEVKTLQSKRMSLEDFNFIKVLGKGSFGKVMLAELRGTDEVYAVKVLKKDVILQDDDVDCTLTEKRILALARKHPYLTQLFCCFQTKDRLFFVMEYVNGGDLMFQIQRSRKFDEARSRFYAAEVTSALMFLHRNGVIYRDLKLDNILLDAEGHCKLADFGMCKEGILDGITTTTFCGTPDYIAPEILQELEYGPSVDWWALGVLMYEMMAGQPPFEADNEDDLFESILHDDVLYPVWLSKEAVSILKAFMTKSPNKRLGCVVSQGLEEAIKVHPFFKEIDWVLLEQRKIKPPFKPRIKTKRDVNNFDQDFTREEPVLTPVDDSIIKQINQDEFKGFSYFGEKSQS</sequence>
<dbReference type="RefSeq" id="XP_047010258.2">
    <property type="nucleotide sequence ID" value="XM_047154302.2"/>
</dbReference>
<evidence type="ECO:0000256" key="17">
    <source>
        <dbReference type="PIRSR" id="PIRSR000551-51"/>
    </source>
</evidence>
<feature type="region of interest" description="Disordered" evidence="19">
    <location>
        <begin position="255"/>
        <end position="289"/>
    </location>
</feature>
<dbReference type="PANTHER" id="PTHR24351">
    <property type="entry name" value="RIBOSOMAL PROTEIN S6 KINASE"/>
    <property type="match status" value="1"/>
</dbReference>
<feature type="domain" description="Protein kinase" evidence="20">
    <location>
        <begin position="299"/>
        <end position="559"/>
    </location>
</feature>
<dbReference type="InterPro" id="IPR000719">
    <property type="entry name" value="Prot_kinase_dom"/>
</dbReference>
<dbReference type="Proteomes" id="UP000221080">
    <property type="component" value="Chromosome 3"/>
</dbReference>
<dbReference type="InterPro" id="IPR002219">
    <property type="entry name" value="PKC_DAG/PE"/>
</dbReference>
<keyword evidence="2 15" id="KW-0723">Serine/threonine-protein kinase</keyword>
<dbReference type="Pfam" id="PF00130">
    <property type="entry name" value="C1_1"/>
    <property type="match status" value="2"/>
</dbReference>
<dbReference type="CDD" id="cd20835">
    <property type="entry name" value="C1_nPKC_epsilon-like_rpt1"/>
    <property type="match status" value="1"/>
</dbReference>
<dbReference type="SMART" id="SM00133">
    <property type="entry name" value="S_TK_X"/>
    <property type="match status" value="1"/>
</dbReference>
<dbReference type="AlphaFoldDB" id="A0A979E726"/>
<dbReference type="PROSITE" id="PS00108">
    <property type="entry name" value="PROTEIN_KINASE_ST"/>
    <property type="match status" value="1"/>
</dbReference>
<comment type="similarity">
    <text evidence="1 15">Belongs to the protein kinase superfamily. AGC Ser/Thr protein kinase family. PKC subfamily.</text>
</comment>
<evidence type="ECO:0000256" key="4">
    <source>
        <dbReference type="ARBA" id="ARBA00022679"/>
    </source>
</evidence>
<feature type="region of interest" description="Disordered" evidence="19">
    <location>
        <begin position="202"/>
        <end position="242"/>
    </location>
</feature>
<dbReference type="PROSITE" id="PS51285">
    <property type="entry name" value="AGC_KINASE_CTER"/>
    <property type="match status" value="1"/>
</dbReference>
<evidence type="ECO:0000256" key="15">
    <source>
        <dbReference type="PIRNR" id="PIRNR000551"/>
    </source>
</evidence>
<accession>A0A979E726</accession>
<dbReference type="InterPro" id="IPR017892">
    <property type="entry name" value="Pkinase_C"/>
</dbReference>
<dbReference type="PROSITE" id="PS50081">
    <property type="entry name" value="ZF_DAG_PE_2"/>
    <property type="match status" value="2"/>
</dbReference>
<dbReference type="InterPro" id="IPR000961">
    <property type="entry name" value="AGC-kinase_C"/>
</dbReference>
<dbReference type="EC" id="2.7.11.13" evidence="15"/>
<keyword evidence="3" id="KW-0597">Phosphoprotein</keyword>
<dbReference type="FunFam" id="3.30.60.20:FF:000003">
    <property type="entry name" value="Protein kinase C delta"/>
    <property type="match status" value="1"/>
</dbReference>
<dbReference type="InterPro" id="IPR008271">
    <property type="entry name" value="Ser/Thr_kinase_AS"/>
</dbReference>
<proteinExistence type="inferred from homology"/>
<evidence type="ECO:0000256" key="8">
    <source>
        <dbReference type="ARBA" id="ARBA00022771"/>
    </source>
</evidence>
<protein>
    <recommendedName>
        <fullName evidence="15">Protein kinase C</fullName>
        <ecNumber evidence="15">2.7.11.13</ecNumber>
    </recommendedName>
</protein>
<dbReference type="InterPro" id="IPR034669">
    <property type="entry name" value="nPKC_epsilon"/>
</dbReference>
<keyword evidence="6" id="KW-0677">Repeat</keyword>
<dbReference type="Gene3D" id="1.10.510.10">
    <property type="entry name" value="Transferase(Phosphotransferase) domain 1"/>
    <property type="match status" value="1"/>
</dbReference>
<evidence type="ECO:0000256" key="19">
    <source>
        <dbReference type="SAM" id="MobiDB-lite"/>
    </source>
</evidence>
<dbReference type="Gene3D" id="3.30.60.20">
    <property type="match status" value="2"/>
</dbReference>
<dbReference type="CDD" id="cd20838">
    <property type="entry name" value="C1_nPKC_epsilon-like_rpt2"/>
    <property type="match status" value="1"/>
</dbReference>
<dbReference type="GO" id="GO:0030154">
    <property type="term" value="P:cell differentiation"/>
    <property type="evidence" value="ECO:0007669"/>
    <property type="project" value="UniProtKB-KW"/>
</dbReference>
<keyword evidence="4 15" id="KW-0808">Transferase</keyword>
<dbReference type="CDD" id="cd05591">
    <property type="entry name" value="STKc_nPKC_epsilon"/>
    <property type="match status" value="1"/>
</dbReference>
<dbReference type="InterPro" id="IPR046349">
    <property type="entry name" value="C1-like_sf"/>
</dbReference>
<dbReference type="SMART" id="SM00220">
    <property type="entry name" value="S_TKc"/>
    <property type="match status" value="1"/>
</dbReference>
<dbReference type="Pfam" id="PF00069">
    <property type="entry name" value="Pkinase"/>
    <property type="match status" value="1"/>
</dbReference>
<evidence type="ECO:0000256" key="16">
    <source>
        <dbReference type="PIRSR" id="PIRSR000551-50"/>
    </source>
</evidence>
<feature type="domain" description="AGC-kinase C-terminal" evidence="22">
    <location>
        <begin position="560"/>
        <end position="628"/>
    </location>
</feature>
<evidence type="ECO:0000256" key="7">
    <source>
        <dbReference type="ARBA" id="ARBA00022741"/>
    </source>
</evidence>
<dbReference type="SMART" id="SM00109">
    <property type="entry name" value="C1"/>
    <property type="match status" value="2"/>
</dbReference>
<evidence type="ECO:0000313" key="24">
    <source>
        <dbReference type="RefSeq" id="XP_047010258.2"/>
    </source>
</evidence>
<keyword evidence="7 15" id="KW-0547">Nucleotide-binding</keyword>
<dbReference type="Pfam" id="PF00433">
    <property type="entry name" value="Pkinase_C"/>
    <property type="match status" value="1"/>
</dbReference>
<dbReference type="FunFam" id="3.30.200.20:FF:000080">
    <property type="entry name" value="Protein kinase C"/>
    <property type="match status" value="1"/>
</dbReference>
<dbReference type="PROSITE" id="PS50011">
    <property type="entry name" value="PROTEIN_KINASE_DOM"/>
    <property type="match status" value="1"/>
</dbReference>
<feature type="active site" description="Proton acceptor" evidence="16">
    <location>
        <position position="423"/>
    </location>
</feature>
<organism evidence="23 24">
    <name type="scientific">Ictalurus punctatus</name>
    <name type="common">Channel catfish</name>
    <name type="synonym">Silurus punctatus</name>
    <dbReference type="NCBI Taxonomy" id="7998"/>
    <lineage>
        <taxon>Eukaryota</taxon>
        <taxon>Metazoa</taxon>
        <taxon>Chordata</taxon>
        <taxon>Craniata</taxon>
        <taxon>Vertebrata</taxon>
        <taxon>Euteleostomi</taxon>
        <taxon>Actinopterygii</taxon>
        <taxon>Neopterygii</taxon>
        <taxon>Teleostei</taxon>
        <taxon>Ostariophysi</taxon>
        <taxon>Siluriformes</taxon>
        <taxon>Ictaluridae</taxon>
        <taxon>Ictalurus</taxon>
    </lineage>
</organism>
<keyword evidence="8" id="KW-0863">Zinc-finger</keyword>
<evidence type="ECO:0000256" key="1">
    <source>
        <dbReference type="ARBA" id="ARBA00005490"/>
    </source>
</evidence>
<dbReference type="Gene3D" id="3.30.200.20">
    <property type="entry name" value="Phosphorylase Kinase, domain 1"/>
    <property type="match status" value="1"/>
</dbReference>
<dbReference type="CTD" id="100332055"/>
<dbReference type="FunFam" id="1.10.510.10:FF:000126">
    <property type="entry name" value="Protein kinase C epsilon"/>
    <property type="match status" value="1"/>
</dbReference>
<evidence type="ECO:0000256" key="14">
    <source>
        <dbReference type="ARBA" id="ARBA00047470"/>
    </source>
</evidence>
<keyword evidence="10" id="KW-0221">Differentiation</keyword>
<evidence type="ECO:0000259" key="20">
    <source>
        <dbReference type="PROSITE" id="PS50011"/>
    </source>
</evidence>
<dbReference type="SUPFAM" id="SSF57889">
    <property type="entry name" value="Cysteine-rich domain"/>
    <property type="match status" value="2"/>
</dbReference>
<feature type="binding site" evidence="17 18">
    <location>
        <position position="328"/>
    </location>
    <ligand>
        <name>ATP</name>
        <dbReference type="ChEBI" id="CHEBI:30616"/>
    </ligand>
</feature>
<dbReference type="InterPro" id="IPR011009">
    <property type="entry name" value="Kinase-like_dom_sf"/>
</dbReference>
<evidence type="ECO:0000256" key="6">
    <source>
        <dbReference type="ARBA" id="ARBA00022737"/>
    </source>
</evidence>
<feature type="domain" description="Phorbol-ester/DAG-type" evidence="21">
    <location>
        <begin position="57"/>
        <end position="108"/>
    </location>
</feature>
<evidence type="ECO:0000256" key="18">
    <source>
        <dbReference type="PROSITE-ProRule" id="PRU10141"/>
    </source>
</evidence>
<evidence type="ECO:0000256" key="5">
    <source>
        <dbReference type="ARBA" id="ARBA00022723"/>
    </source>
</evidence>
<evidence type="ECO:0000256" key="2">
    <source>
        <dbReference type="ARBA" id="ARBA00022527"/>
    </source>
</evidence>
<evidence type="ECO:0000313" key="23">
    <source>
        <dbReference type="Proteomes" id="UP000221080"/>
    </source>
</evidence>
<dbReference type="PRINTS" id="PR00008">
    <property type="entry name" value="DAGPEDOMAIN"/>
</dbReference>
<feature type="binding site" evidence="17">
    <location>
        <begin position="305"/>
        <end position="313"/>
    </location>
    <ligand>
        <name>ATP</name>
        <dbReference type="ChEBI" id="CHEBI:30616"/>
    </ligand>
</feature>
<dbReference type="PIRSF" id="PIRSF000551">
    <property type="entry name" value="PKC_delta"/>
    <property type="match status" value="1"/>
</dbReference>